<evidence type="ECO:0000313" key="15">
    <source>
        <dbReference type="EMBL" id="OJD28940.1"/>
    </source>
</evidence>
<comment type="similarity">
    <text evidence="10">Belongs to the DEAD box helicase family.</text>
</comment>
<dbReference type="PROSITE" id="PS51194">
    <property type="entry name" value="HELICASE_CTER"/>
    <property type="match status" value="1"/>
</dbReference>
<evidence type="ECO:0000259" key="12">
    <source>
        <dbReference type="PROSITE" id="PS51192"/>
    </source>
</evidence>
<dbReference type="EMBL" id="MNUE01000102">
    <property type="protein sequence ID" value="OJD28940.1"/>
    <property type="molecule type" value="Genomic_DNA"/>
</dbReference>
<dbReference type="FunFam" id="3.40.50.300:FF:000079">
    <property type="entry name" value="probable ATP-dependent RNA helicase DDX17"/>
    <property type="match status" value="1"/>
</dbReference>
<evidence type="ECO:0000256" key="6">
    <source>
        <dbReference type="ARBA" id="ARBA00022840"/>
    </source>
</evidence>
<keyword evidence="7" id="KW-0539">Nucleus</keyword>
<dbReference type="Pfam" id="PF00270">
    <property type="entry name" value="DEAD"/>
    <property type="match status" value="1"/>
</dbReference>
<dbReference type="Proteomes" id="UP000183809">
    <property type="component" value="Unassembled WGS sequence"/>
</dbReference>
<evidence type="ECO:0000259" key="13">
    <source>
        <dbReference type="PROSITE" id="PS51194"/>
    </source>
</evidence>
<dbReference type="SMART" id="SM00490">
    <property type="entry name" value="HELICc"/>
    <property type="match status" value="1"/>
</dbReference>
<evidence type="ECO:0000259" key="14">
    <source>
        <dbReference type="PROSITE" id="PS51195"/>
    </source>
</evidence>
<keyword evidence="6 10" id="KW-0067">ATP-binding</keyword>
<dbReference type="STRING" id="236234.A0A1J9RLY7"/>
<organism evidence="15 16">
    <name type="scientific">Diplodia corticola</name>
    <dbReference type="NCBI Taxonomy" id="236234"/>
    <lineage>
        <taxon>Eukaryota</taxon>
        <taxon>Fungi</taxon>
        <taxon>Dikarya</taxon>
        <taxon>Ascomycota</taxon>
        <taxon>Pezizomycotina</taxon>
        <taxon>Dothideomycetes</taxon>
        <taxon>Dothideomycetes incertae sedis</taxon>
        <taxon>Botryosphaeriales</taxon>
        <taxon>Botryosphaeriaceae</taxon>
        <taxon>Diplodia</taxon>
    </lineage>
</organism>
<dbReference type="InterPro" id="IPR011545">
    <property type="entry name" value="DEAD/DEAH_box_helicase_dom"/>
</dbReference>
<feature type="domain" description="Helicase ATP-binding" evidence="12">
    <location>
        <begin position="181"/>
        <end position="356"/>
    </location>
</feature>
<dbReference type="GO" id="GO:0005634">
    <property type="term" value="C:nucleus"/>
    <property type="evidence" value="ECO:0007669"/>
    <property type="project" value="UniProtKB-SubCell"/>
</dbReference>
<reference evidence="15 16" key="1">
    <citation type="submission" date="2016-10" db="EMBL/GenBank/DDBJ databases">
        <title>Proteomics and genomics reveal pathogen-plant mechanisms compatible with a hemibiotrophic lifestyle of Diplodia corticola.</title>
        <authorList>
            <person name="Fernandes I."/>
            <person name="De Jonge R."/>
            <person name="Van De Peer Y."/>
            <person name="Devreese B."/>
            <person name="Alves A."/>
            <person name="Esteves A.C."/>
        </authorList>
    </citation>
    <scope>NUCLEOTIDE SEQUENCE [LARGE SCALE GENOMIC DNA]</scope>
    <source>
        <strain evidence="15 16">CBS 112549</strain>
    </source>
</reference>
<comment type="caution">
    <text evidence="15">The sequence shown here is derived from an EMBL/GenBank/DDBJ whole genome shotgun (WGS) entry which is preliminary data.</text>
</comment>
<accession>A0A1J9RLY7</accession>
<dbReference type="PROSITE" id="PS51195">
    <property type="entry name" value="Q_MOTIF"/>
    <property type="match status" value="1"/>
</dbReference>
<dbReference type="InterPro" id="IPR014001">
    <property type="entry name" value="Helicase_ATP-bd"/>
</dbReference>
<dbReference type="InterPro" id="IPR027417">
    <property type="entry name" value="P-loop_NTPase"/>
</dbReference>
<evidence type="ECO:0000256" key="7">
    <source>
        <dbReference type="ARBA" id="ARBA00023242"/>
    </source>
</evidence>
<feature type="domain" description="Helicase C-terminal" evidence="13">
    <location>
        <begin position="384"/>
        <end position="531"/>
    </location>
</feature>
<dbReference type="SUPFAM" id="SSF52540">
    <property type="entry name" value="P-loop containing nucleoside triphosphate hydrolases"/>
    <property type="match status" value="1"/>
</dbReference>
<evidence type="ECO:0000256" key="2">
    <source>
        <dbReference type="ARBA" id="ARBA00012552"/>
    </source>
</evidence>
<dbReference type="CDD" id="cd18787">
    <property type="entry name" value="SF2_C_DEAD"/>
    <property type="match status" value="1"/>
</dbReference>
<keyword evidence="16" id="KW-1185">Reference proteome</keyword>
<dbReference type="PROSITE" id="PS00039">
    <property type="entry name" value="DEAD_ATP_HELICASE"/>
    <property type="match status" value="1"/>
</dbReference>
<evidence type="ECO:0000256" key="8">
    <source>
        <dbReference type="ARBA" id="ARBA00047984"/>
    </source>
</evidence>
<dbReference type="GO" id="GO:0005524">
    <property type="term" value="F:ATP binding"/>
    <property type="evidence" value="ECO:0007669"/>
    <property type="project" value="UniProtKB-KW"/>
</dbReference>
<dbReference type="PROSITE" id="PS51192">
    <property type="entry name" value="HELICASE_ATP_BIND_1"/>
    <property type="match status" value="1"/>
</dbReference>
<dbReference type="InterPro" id="IPR000629">
    <property type="entry name" value="RNA-helicase_DEAD-box_CS"/>
</dbReference>
<dbReference type="RefSeq" id="XP_020125200.1">
    <property type="nucleotide sequence ID" value="XM_020270150.1"/>
</dbReference>
<dbReference type="InterPro" id="IPR014014">
    <property type="entry name" value="RNA_helicase_DEAD_Q_motif"/>
</dbReference>
<evidence type="ECO:0000313" key="16">
    <source>
        <dbReference type="Proteomes" id="UP000183809"/>
    </source>
</evidence>
<keyword evidence="5 10" id="KW-0347">Helicase</keyword>
<feature type="region of interest" description="Disordered" evidence="11">
    <location>
        <begin position="534"/>
        <end position="561"/>
    </location>
</feature>
<dbReference type="InterPro" id="IPR001650">
    <property type="entry name" value="Helicase_C-like"/>
</dbReference>
<evidence type="ECO:0000256" key="3">
    <source>
        <dbReference type="ARBA" id="ARBA00022741"/>
    </source>
</evidence>
<keyword evidence="4 10" id="KW-0378">Hydrolase</keyword>
<evidence type="ECO:0000256" key="11">
    <source>
        <dbReference type="SAM" id="MobiDB-lite"/>
    </source>
</evidence>
<dbReference type="SMART" id="SM00487">
    <property type="entry name" value="DEXDc"/>
    <property type="match status" value="1"/>
</dbReference>
<dbReference type="GO" id="GO:0003676">
    <property type="term" value="F:nucleic acid binding"/>
    <property type="evidence" value="ECO:0007669"/>
    <property type="project" value="InterPro"/>
</dbReference>
<evidence type="ECO:0000256" key="9">
    <source>
        <dbReference type="PROSITE-ProRule" id="PRU00552"/>
    </source>
</evidence>
<comment type="subcellular location">
    <subcellularLocation>
        <location evidence="1">Nucleus</location>
    </subcellularLocation>
</comment>
<dbReference type="EC" id="3.6.4.13" evidence="2"/>
<evidence type="ECO:0000256" key="10">
    <source>
        <dbReference type="RuleBase" id="RU000492"/>
    </source>
</evidence>
<feature type="short sequence motif" description="Q motif" evidence="9">
    <location>
        <begin position="150"/>
        <end position="178"/>
    </location>
</feature>
<dbReference type="GO" id="GO:0016787">
    <property type="term" value="F:hydrolase activity"/>
    <property type="evidence" value="ECO:0007669"/>
    <property type="project" value="UniProtKB-KW"/>
</dbReference>
<dbReference type="FunFam" id="3.40.50.300:FF:000008">
    <property type="entry name" value="ATP-dependent RNA helicase RhlB"/>
    <property type="match status" value="1"/>
</dbReference>
<gene>
    <name evidence="15" type="ORF">BKCO1_1020002</name>
</gene>
<proteinExistence type="inferred from homology"/>
<dbReference type="AlphaFoldDB" id="A0A1J9RLY7"/>
<comment type="catalytic activity">
    <reaction evidence="8">
        <text>ATP + H2O = ADP + phosphate + H(+)</text>
        <dbReference type="Rhea" id="RHEA:13065"/>
        <dbReference type="ChEBI" id="CHEBI:15377"/>
        <dbReference type="ChEBI" id="CHEBI:15378"/>
        <dbReference type="ChEBI" id="CHEBI:30616"/>
        <dbReference type="ChEBI" id="CHEBI:43474"/>
        <dbReference type="ChEBI" id="CHEBI:456216"/>
        <dbReference type="EC" id="3.6.4.13"/>
    </reaction>
</comment>
<protein>
    <recommendedName>
        <fullName evidence="2">RNA helicase</fullName>
        <ecNumber evidence="2">3.6.4.13</ecNumber>
    </recommendedName>
</protein>
<dbReference type="OrthoDB" id="196131at2759"/>
<evidence type="ECO:0000256" key="1">
    <source>
        <dbReference type="ARBA" id="ARBA00004123"/>
    </source>
</evidence>
<evidence type="ECO:0000256" key="5">
    <source>
        <dbReference type="ARBA" id="ARBA00022806"/>
    </source>
</evidence>
<dbReference type="GO" id="GO:0003724">
    <property type="term" value="F:RNA helicase activity"/>
    <property type="evidence" value="ECO:0007669"/>
    <property type="project" value="UniProtKB-EC"/>
</dbReference>
<sequence length="561" mass="60330">MSYGGGYGGGYGGSRGGGSGGGGGGYSNGYDSSRCANSYNSSHYSSGYGGGSNGYSNGGGYGGSNGYSGGGGGGGYGGGYGGGGGGGDRMSNLGAGLKQQNWDINSLPKFEKSFYKEHPEVAARSQKEVDDFRKEQQMTIHGSDVPKPVTTFDEAGFPGYVMNEVKAQGFDKPTAIQSQGWPMALSGRDVVGIAETGSGKTLTYCLPAIVHINAQPLLAPGDGPIVLILAPTRELAVQIQTEISKFGKSSRIRNTCVYGGVPKGGQIRDLARGVEVCIATPGRLIDMLESGKTNLRRVTYLVLDEADRMLDMGFEPQIRKIIGQIRPDRQTCMWSATWPKEVRQLASDYQTDFIQVNIGSMDLSANHRITQIVEVVSDFEKRDKMAKHLERIMDDKNNKVLIFTGTKRVADDITRFLRQDGWPALSIHGDKQQNERDWVLNEFKTGKSPIMVATDVASRGIDVRNITHVLNYDYPNNSEDYVHRIGRTGRAGAKGTAITLFTTENAKQARDLVQILTESKQQIDPRLHEMARYSGGGGGGRGWGGRGRGGGRGGGGRFSRR</sequence>
<dbReference type="GeneID" id="31010409"/>
<name>A0A1J9RLY7_9PEZI</name>
<dbReference type="Gene3D" id="3.40.50.300">
    <property type="entry name" value="P-loop containing nucleotide triphosphate hydrolases"/>
    <property type="match status" value="2"/>
</dbReference>
<dbReference type="PANTHER" id="PTHR47958">
    <property type="entry name" value="ATP-DEPENDENT RNA HELICASE DBP3"/>
    <property type="match status" value="1"/>
</dbReference>
<evidence type="ECO:0000256" key="4">
    <source>
        <dbReference type="ARBA" id="ARBA00022801"/>
    </source>
</evidence>
<keyword evidence="3 10" id="KW-0547">Nucleotide-binding</keyword>
<dbReference type="CDD" id="cd17966">
    <property type="entry name" value="DEADc_DDX5_DDX17"/>
    <property type="match status" value="1"/>
</dbReference>
<dbReference type="Pfam" id="PF00271">
    <property type="entry name" value="Helicase_C"/>
    <property type="match status" value="1"/>
</dbReference>
<feature type="domain" description="DEAD-box RNA helicase Q" evidence="14">
    <location>
        <begin position="150"/>
        <end position="178"/>
    </location>
</feature>